<dbReference type="EMBL" id="BOOW01000027">
    <property type="protein sequence ID" value="GII93930.1"/>
    <property type="molecule type" value="Genomic_DNA"/>
</dbReference>
<dbReference type="AlphaFoldDB" id="A0A919V6D0"/>
<sequence length="79" mass="8917">MLRAALRESLPWVRSLPDDDAETFIHELTHAAREAATLDNLAPVAILLTQWRHTAEVHADPVLHELITREPEVDFGPTE</sequence>
<evidence type="ECO:0000313" key="2">
    <source>
        <dbReference type="Proteomes" id="UP000606172"/>
    </source>
</evidence>
<name>A0A919V6D0_9ACTN</name>
<protein>
    <submittedName>
        <fullName evidence="1">Uncharacterized protein</fullName>
    </submittedName>
</protein>
<reference evidence="1" key="1">
    <citation type="submission" date="2021-01" db="EMBL/GenBank/DDBJ databases">
        <title>Whole genome shotgun sequence of Sinosporangium siamense NBRC 109515.</title>
        <authorList>
            <person name="Komaki H."/>
            <person name="Tamura T."/>
        </authorList>
    </citation>
    <scope>NUCLEOTIDE SEQUENCE</scope>
    <source>
        <strain evidence="1">NBRC 109515</strain>
    </source>
</reference>
<evidence type="ECO:0000313" key="1">
    <source>
        <dbReference type="EMBL" id="GII93930.1"/>
    </source>
</evidence>
<gene>
    <name evidence="1" type="ORF">Ssi02_41610</name>
</gene>
<dbReference type="InterPro" id="IPR046214">
    <property type="entry name" value="DUF6247"/>
</dbReference>
<accession>A0A919V6D0</accession>
<proteinExistence type="predicted"/>
<dbReference type="Proteomes" id="UP000606172">
    <property type="component" value="Unassembled WGS sequence"/>
</dbReference>
<comment type="caution">
    <text evidence="1">The sequence shown here is derived from an EMBL/GenBank/DDBJ whole genome shotgun (WGS) entry which is preliminary data.</text>
</comment>
<keyword evidence="2" id="KW-1185">Reference proteome</keyword>
<dbReference type="Pfam" id="PF19760">
    <property type="entry name" value="DUF6247"/>
    <property type="match status" value="1"/>
</dbReference>
<organism evidence="1 2">
    <name type="scientific">Sinosporangium siamense</name>
    <dbReference type="NCBI Taxonomy" id="1367973"/>
    <lineage>
        <taxon>Bacteria</taxon>
        <taxon>Bacillati</taxon>
        <taxon>Actinomycetota</taxon>
        <taxon>Actinomycetes</taxon>
        <taxon>Streptosporangiales</taxon>
        <taxon>Streptosporangiaceae</taxon>
        <taxon>Sinosporangium</taxon>
    </lineage>
</organism>